<comment type="caution">
    <text evidence="2">The sequence shown here is derived from an EMBL/GenBank/DDBJ whole genome shotgun (WGS) entry which is preliminary data.</text>
</comment>
<dbReference type="EMBL" id="BMAT01004252">
    <property type="protein sequence ID" value="GFR71060.1"/>
    <property type="molecule type" value="Genomic_DNA"/>
</dbReference>
<sequence length="172" mass="18782">MTKSKIGYYLNVTTPIKCKLFSKGNNEYDGGSGGSGNDNDNNCFENDDGNGGGGIDEDDHDGNDQNGGGDRYLVGILISSHCISHQISYTYEVDQATITLYVVAPNEVVRDSWITAIRTEAAKHDAPLQEYYHRGVLVEGVYNCCGRKADMEGCQKASQHAAGKWGFRLCEK</sequence>
<dbReference type="Proteomes" id="UP000762676">
    <property type="component" value="Unassembled WGS sequence"/>
</dbReference>
<evidence type="ECO:0000313" key="3">
    <source>
        <dbReference type="Proteomes" id="UP000762676"/>
    </source>
</evidence>
<reference evidence="2 3" key="1">
    <citation type="journal article" date="2021" name="Elife">
        <title>Chloroplast acquisition without the gene transfer in kleptoplastic sea slugs, Plakobranchus ocellatus.</title>
        <authorList>
            <person name="Maeda T."/>
            <person name="Takahashi S."/>
            <person name="Yoshida T."/>
            <person name="Shimamura S."/>
            <person name="Takaki Y."/>
            <person name="Nagai Y."/>
            <person name="Toyoda A."/>
            <person name="Suzuki Y."/>
            <person name="Arimoto A."/>
            <person name="Ishii H."/>
            <person name="Satoh N."/>
            <person name="Nishiyama T."/>
            <person name="Hasebe M."/>
            <person name="Maruyama T."/>
            <person name="Minagawa J."/>
            <person name="Obokata J."/>
            <person name="Shigenobu S."/>
        </authorList>
    </citation>
    <scope>NUCLEOTIDE SEQUENCE [LARGE SCALE GENOMIC DNA]</scope>
</reference>
<keyword evidence="3" id="KW-1185">Reference proteome</keyword>
<gene>
    <name evidence="2" type="ORF">ElyMa_002087200</name>
</gene>
<name>A0AAV4FFD0_9GAST</name>
<dbReference type="AlphaFoldDB" id="A0AAV4FFD0"/>
<evidence type="ECO:0000313" key="2">
    <source>
        <dbReference type="EMBL" id="GFR71060.1"/>
    </source>
</evidence>
<accession>A0AAV4FFD0</accession>
<dbReference type="SUPFAM" id="SSF50729">
    <property type="entry name" value="PH domain-like"/>
    <property type="match status" value="1"/>
</dbReference>
<proteinExistence type="predicted"/>
<dbReference type="InterPro" id="IPR011993">
    <property type="entry name" value="PH-like_dom_sf"/>
</dbReference>
<evidence type="ECO:0008006" key="4">
    <source>
        <dbReference type="Google" id="ProtNLM"/>
    </source>
</evidence>
<feature type="region of interest" description="Disordered" evidence="1">
    <location>
        <begin position="30"/>
        <end position="66"/>
    </location>
</feature>
<protein>
    <recommendedName>
        <fullName evidence="4">PH domain-containing protein</fullName>
    </recommendedName>
</protein>
<dbReference type="Gene3D" id="2.30.29.30">
    <property type="entry name" value="Pleckstrin-homology domain (PH domain)/Phosphotyrosine-binding domain (PTB)"/>
    <property type="match status" value="1"/>
</dbReference>
<evidence type="ECO:0000256" key="1">
    <source>
        <dbReference type="SAM" id="MobiDB-lite"/>
    </source>
</evidence>
<organism evidence="2 3">
    <name type="scientific">Elysia marginata</name>
    <dbReference type="NCBI Taxonomy" id="1093978"/>
    <lineage>
        <taxon>Eukaryota</taxon>
        <taxon>Metazoa</taxon>
        <taxon>Spiralia</taxon>
        <taxon>Lophotrochozoa</taxon>
        <taxon>Mollusca</taxon>
        <taxon>Gastropoda</taxon>
        <taxon>Heterobranchia</taxon>
        <taxon>Euthyneura</taxon>
        <taxon>Panpulmonata</taxon>
        <taxon>Sacoglossa</taxon>
        <taxon>Placobranchoidea</taxon>
        <taxon>Plakobranchidae</taxon>
        <taxon>Elysia</taxon>
    </lineage>
</organism>